<dbReference type="GO" id="GO:0016740">
    <property type="term" value="F:transferase activity"/>
    <property type="evidence" value="ECO:0007669"/>
    <property type="project" value="UniProtKB-KW"/>
</dbReference>
<dbReference type="InterPro" id="IPR050256">
    <property type="entry name" value="Glycosyltransferase_2"/>
</dbReference>
<name>A0A6P2XZQ7_9BURK</name>
<dbReference type="InterPro" id="IPR029044">
    <property type="entry name" value="Nucleotide-diphossugar_trans"/>
</dbReference>
<dbReference type="RefSeq" id="WP_089424654.1">
    <property type="nucleotide sequence ID" value="NZ_CABVQT010000006.1"/>
</dbReference>
<dbReference type="PANTHER" id="PTHR48090:SF7">
    <property type="entry name" value="RFBJ PROTEIN"/>
    <property type="match status" value="1"/>
</dbReference>
<feature type="transmembrane region" description="Helical" evidence="1">
    <location>
        <begin position="232"/>
        <end position="257"/>
    </location>
</feature>
<gene>
    <name evidence="3" type="ORF">BCO71171_02795</name>
</gene>
<dbReference type="CDD" id="cd04179">
    <property type="entry name" value="DPM_DPG-synthase_like"/>
    <property type="match status" value="1"/>
</dbReference>
<protein>
    <submittedName>
        <fullName evidence="3">Glycosyl transferase</fullName>
    </submittedName>
</protein>
<dbReference type="PANTHER" id="PTHR48090">
    <property type="entry name" value="UNDECAPRENYL-PHOSPHATE 4-DEOXY-4-FORMAMIDO-L-ARABINOSE TRANSFERASE-RELATED"/>
    <property type="match status" value="1"/>
</dbReference>
<dbReference type="Proteomes" id="UP000494182">
    <property type="component" value="Unassembled WGS sequence"/>
</dbReference>
<evidence type="ECO:0000259" key="2">
    <source>
        <dbReference type="Pfam" id="PF00535"/>
    </source>
</evidence>
<keyword evidence="1" id="KW-0472">Membrane</keyword>
<dbReference type="AlphaFoldDB" id="A0A6P2XZQ7"/>
<keyword evidence="1" id="KW-1133">Transmembrane helix</keyword>
<evidence type="ECO:0000256" key="1">
    <source>
        <dbReference type="SAM" id="Phobius"/>
    </source>
</evidence>
<feature type="transmembrane region" description="Helical" evidence="1">
    <location>
        <begin position="269"/>
        <end position="293"/>
    </location>
</feature>
<organism evidence="3 4">
    <name type="scientific">Burkholderia contaminans</name>
    <dbReference type="NCBI Taxonomy" id="488447"/>
    <lineage>
        <taxon>Bacteria</taxon>
        <taxon>Pseudomonadati</taxon>
        <taxon>Pseudomonadota</taxon>
        <taxon>Betaproteobacteria</taxon>
        <taxon>Burkholderiales</taxon>
        <taxon>Burkholderiaceae</taxon>
        <taxon>Burkholderia</taxon>
        <taxon>Burkholderia cepacia complex</taxon>
    </lineage>
</organism>
<feature type="domain" description="Glycosyltransferase 2-like" evidence="2">
    <location>
        <begin position="7"/>
        <end position="167"/>
    </location>
</feature>
<sequence length="344" mass="37730">MKLIIQIPCFNEAATLPIALAALPRRVPGFDRVEWLIVDDGSTDSTVDVARAAGVDHIVRHPRNQGLARAFTTGLEACLKRGADVIVNTDADNQYNAADIPALIRPIYAGEADIVVGSRPIDEIDHFSPIKKSLQKIGSWVVRAVSRTEIPDTTSGFRAYSRHAAQRLTVFSDYTYTLETIIQAGQRNMSIVSVPIRVNGFLRPSRLVKSIRSYVMQSAQTIFRIFVIYRPAAFFGTLGAILFGTGVLTGLRFVYFWATGNGTGHVQSLILASILVGAGFQTLLIAIVADLLSTNRKLLEDVRFAVKQMQTDRDPAVPAKQTQADRSQVATVEKETTRAFGVVR</sequence>
<dbReference type="Pfam" id="PF00535">
    <property type="entry name" value="Glycos_transf_2"/>
    <property type="match status" value="1"/>
</dbReference>
<dbReference type="SUPFAM" id="SSF53448">
    <property type="entry name" value="Nucleotide-diphospho-sugar transferases"/>
    <property type="match status" value="1"/>
</dbReference>
<evidence type="ECO:0000313" key="3">
    <source>
        <dbReference type="EMBL" id="VWD15350.1"/>
    </source>
</evidence>
<proteinExistence type="predicted"/>
<reference evidence="3 4" key="1">
    <citation type="submission" date="2019-09" db="EMBL/GenBank/DDBJ databases">
        <authorList>
            <person name="Depoorter E."/>
        </authorList>
    </citation>
    <scope>NUCLEOTIDE SEQUENCE [LARGE SCALE GENOMIC DNA]</scope>
    <source>
        <strain evidence="3">R-71171</strain>
    </source>
</reference>
<evidence type="ECO:0000313" key="4">
    <source>
        <dbReference type="Proteomes" id="UP000494182"/>
    </source>
</evidence>
<dbReference type="InterPro" id="IPR001173">
    <property type="entry name" value="Glyco_trans_2-like"/>
</dbReference>
<keyword evidence="3" id="KW-0808">Transferase</keyword>
<accession>A0A6P2XZQ7</accession>
<keyword evidence="1" id="KW-0812">Transmembrane</keyword>
<dbReference type="Gene3D" id="3.90.550.10">
    <property type="entry name" value="Spore Coat Polysaccharide Biosynthesis Protein SpsA, Chain A"/>
    <property type="match status" value="1"/>
</dbReference>
<dbReference type="EMBL" id="CABVQT010000006">
    <property type="protein sequence ID" value="VWD15350.1"/>
    <property type="molecule type" value="Genomic_DNA"/>
</dbReference>